<organism evidence="3 4">
    <name type="scientific">Tilletiopsis washingtonensis</name>
    <dbReference type="NCBI Taxonomy" id="58919"/>
    <lineage>
        <taxon>Eukaryota</taxon>
        <taxon>Fungi</taxon>
        <taxon>Dikarya</taxon>
        <taxon>Basidiomycota</taxon>
        <taxon>Ustilaginomycotina</taxon>
        <taxon>Exobasidiomycetes</taxon>
        <taxon>Entylomatales</taxon>
        <taxon>Entylomatales incertae sedis</taxon>
        <taxon>Tilletiopsis</taxon>
    </lineage>
</organism>
<feature type="compositionally biased region" description="Low complexity" evidence="2">
    <location>
        <begin position="114"/>
        <end position="129"/>
    </location>
</feature>
<dbReference type="EMBL" id="KZ819283">
    <property type="protein sequence ID" value="PWO01424.1"/>
    <property type="molecule type" value="Genomic_DNA"/>
</dbReference>
<feature type="compositionally biased region" description="Low complexity" evidence="2">
    <location>
        <begin position="160"/>
        <end position="179"/>
    </location>
</feature>
<dbReference type="AlphaFoldDB" id="A0A316ZM46"/>
<protein>
    <submittedName>
        <fullName evidence="3">Uncharacterized protein</fullName>
    </submittedName>
</protein>
<feature type="region of interest" description="Disordered" evidence="2">
    <location>
        <begin position="102"/>
        <end position="147"/>
    </location>
</feature>
<feature type="compositionally biased region" description="Pro residues" evidence="2">
    <location>
        <begin position="13"/>
        <end position="23"/>
    </location>
</feature>
<proteinExistence type="predicted"/>
<reference evidence="3 4" key="1">
    <citation type="journal article" date="2018" name="Mol. Biol. Evol.">
        <title>Broad Genomic Sampling Reveals a Smut Pathogenic Ancestry of the Fungal Clade Ustilaginomycotina.</title>
        <authorList>
            <person name="Kijpornyongpan T."/>
            <person name="Mondo S.J."/>
            <person name="Barry K."/>
            <person name="Sandor L."/>
            <person name="Lee J."/>
            <person name="Lipzen A."/>
            <person name="Pangilinan J."/>
            <person name="LaButti K."/>
            <person name="Hainaut M."/>
            <person name="Henrissat B."/>
            <person name="Grigoriev I.V."/>
            <person name="Spatafora J.W."/>
            <person name="Aime M.C."/>
        </authorList>
    </citation>
    <scope>NUCLEOTIDE SEQUENCE [LARGE SCALE GENOMIC DNA]</scope>
    <source>
        <strain evidence="3 4">MCA 4186</strain>
    </source>
</reference>
<name>A0A316ZM46_9BASI</name>
<feature type="region of interest" description="Disordered" evidence="2">
    <location>
        <begin position="227"/>
        <end position="258"/>
    </location>
</feature>
<keyword evidence="4" id="KW-1185">Reference proteome</keyword>
<sequence>MPLARKGVLISPPTRPLSPPPLFVPQKRKTAAASFSRKKPAAPRDPSLPHWERPSTAAGPSSRHLADMAALASVPWLAKSPEPEASAASSSVAPARPFKHANVAPARPFKHAKSPAPQAASSSVAPARPVKLAEPPAPQASAASSHVALARPVKLADLPAPQASAASSSVAPAQPVKAVSPRKRATALASTSHLTPARTPEEEQKVQASREAWRVFVEWRQAQAEALRVAEGKEEERNEKRRKDQAEQPKLMSRYEEQEIARERRKKLRAERDEADAFRYEELERMEREREQRLKNLADAETRQINEAERRDAAALAAEHCLALDAVKKATDEHKAAGDAQQDDGRVDFDEPPARTAQYLALAARRLAIITAQTEWKKHSRMMRRMTDEYYWHAYKDKPQKLRARVVRMCGHLRILAQPFVYSAQSDTLIAPLILLDDRLAETRLTQAYNCVIKMCVMQQDRPWPCFSDELVRLFGLRSLFPVEDGSLPPDLDGDAQDKVALAVEKLESVLPYPVDASAFSDNDAMRSAMRLLKPLQRQARMLHAMLEEQSQSPAGSEAARVILAGPLRDAALKVEKEIGQLQQPSLPALCLLAARWSKPLACALPIPLAERSEHSGVFSLAAAANAPASADRSDLDNAALPGHLLHLFAAAANRVDEKLAMAVCQLIKSCDTHFPLVTHILHPDGQSFGGGFALWALSRNISRFLALSPRALRGPLLDLLFSVICVSITARAGLSGLLIDAGLTVLRPLLDAAGHVFLTGQLRSDLKGVEAILVTHHVVRDGHVVKHRNVGRFGHFYRDGNSYHNRPLADEPTDFYSYVLSVQTNRCACCSQALPHSNEQIGTSRASHDFVSVRTDHIRGCVLSPTTTLATRCAQAPFGAPCDPGKGCLGAICVGRITDDEADASWRFASHPCYQFLMMGVFTPDIAELIAYNTHLIHADERKAYGKRVC</sequence>
<feature type="coiled-coil region" evidence="1">
    <location>
        <begin position="280"/>
        <end position="311"/>
    </location>
</feature>
<feature type="region of interest" description="Disordered" evidence="2">
    <location>
        <begin position="1"/>
        <end position="64"/>
    </location>
</feature>
<evidence type="ECO:0000256" key="1">
    <source>
        <dbReference type="SAM" id="Coils"/>
    </source>
</evidence>
<gene>
    <name evidence="3" type="ORF">FA09DRAFT_336032</name>
</gene>
<evidence type="ECO:0000313" key="3">
    <source>
        <dbReference type="EMBL" id="PWO01424.1"/>
    </source>
</evidence>
<accession>A0A316ZM46</accession>
<evidence type="ECO:0000313" key="4">
    <source>
        <dbReference type="Proteomes" id="UP000245946"/>
    </source>
</evidence>
<feature type="region of interest" description="Disordered" evidence="2">
    <location>
        <begin position="160"/>
        <end position="207"/>
    </location>
</feature>
<dbReference type="RefSeq" id="XP_025601702.1">
    <property type="nucleotide sequence ID" value="XM_025743827.1"/>
</dbReference>
<dbReference type="GeneID" id="37271371"/>
<evidence type="ECO:0000256" key="2">
    <source>
        <dbReference type="SAM" id="MobiDB-lite"/>
    </source>
</evidence>
<feature type="compositionally biased region" description="Basic residues" evidence="2">
    <location>
        <begin position="26"/>
        <end position="41"/>
    </location>
</feature>
<dbReference type="STRING" id="58919.A0A316ZM46"/>
<keyword evidence="1" id="KW-0175">Coiled coil</keyword>
<dbReference type="Proteomes" id="UP000245946">
    <property type="component" value="Unassembled WGS sequence"/>
</dbReference>
<feature type="compositionally biased region" description="Basic and acidic residues" evidence="2">
    <location>
        <begin position="228"/>
        <end position="258"/>
    </location>
</feature>